<feature type="chain" id="PRO_5042920045" evidence="1">
    <location>
        <begin position="16"/>
        <end position="111"/>
    </location>
</feature>
<dbReference type="AlphaFoldDB" id="A0AAN8X5R4"/>
<protein>
    <submittedName>
        <fullName evidence="2">Uncharacterized protein</fullName>
    </submittedName>
</protein>
<name>A0AAN8X5R4_HALRR</name>
<dbReference type="EMBL" id="JAXCGZ010007846">
    <property type="protein sequence ID" value="KAK7078420.1"/>
    <property type="molecule type" value="Genomic_DNA"/>
</dbReference>
<organism evidence="2 3">
    <name type="scientific">Halocaridina rubra</name>
    <name type="common">Hawaiian red shrimp</name>
    <dbReference type="NCBI Taxonomy" id="373956"/>
    <lineage>
        <taxon>Eukaryota</taxon>
        <taxon>Metazoa</taxon>
        <taxon>Ecdysozoa</taxon>
        <taxon>Arthropoda</taxon>
        <taxon>Crustacea</taxon>
        <taxon>Multicrustacea</taxon>
        <taxon>Malacostraca</taxon>
        <taxon>Eumalacostraca</taxon>
        <taxon>Eucarida</taxon>
        <taxon>Decapoda</taxon>
        <taxon>Pleocyemata</taxon>
        <taxon>Caridea</taxon>
        <taxon>Atyoidea</taxon>
        <taxon>Atyidae</taxon>
        <taxon>Halocaridina</taxon>
    </lineage>
</organism>
<sequence>MKLFLSVMLFGVCYSQRIPLPNLTDEEVQGFLNNLPAVVDCIIAGETPGEVCHPIAKDVERFIPELARNNFQCNCDGQRHINAFREALKKDNTSFRRLSRHFNDPRNGFQV</sequence>
<gene>
    <name evidence="2" type="ORF">SK128_014992</name>
</gene>
<evidence type="ECO:0000313" key="2">
    <source>
        <dbReference type="EMBL" id="KAK7078420.1"/>
    </source>
</evidence>
<comment type="caution">
    <text evidence="2">The sequence shown here is derived from an EMBL/GenBank/DDBJ whole genome shotgun (WGS) entry which is preliminary data.</text>
</comment>
<feature type="signal peptide" evidence="1">
    <location>
        <begin position="1"/>
        <end position="15"/>
    </location>
</feature>
<reference evidence="2 3" key="1">
    <citation type="submission" date="2023-11" db="EMBL/GenBank/DDBJ databases">
        <title>Halocaridina rubra genome assembly.</title>
        <authorList>
            <person name="Smith C."/>
        </authorList>
    </citation>
    <scope>NUCLEOTIDE SEQUENCE [LARGE SCALE GENOMIC DNA]</scope>
    <source>
        <strain evidence="2">EP-1</strain>
        <tissue evidence="2">Whole</tissue>
    </source>
</reference>
<keyword evidence="1" id="KW-0732">Signal</keyword>
<evidence type="ECO:0000313" key="3">
    <source>
        <dbReference type="Proteomes" id="UP001381693"/>
    </source>
</evidence>
<proteinExistence type="predicted"/>
<dbReference type="Proteomes" id="UP001381693">
    <property type="component" value="Unassembled WGS sequence"/>
</dbReference>
<keyword evidence="3" id="KW-1185">Reference proteome</keyword>
<evidence type="ECO:0000256" key="1">
    <source>
        <dbReference type="SAM" id="SignalP"/>
    </source>
</evidence>
<accession>A0AAN8X5R4</accession>